<feature type="repeat" description="ANK" evidence="14">
    <location>
        <begin position="199"/>
        <end position="231"/>
    </location>
</feature>
<proteinExistence type="predicted"/>
<evidence type="ECO:0000256" key="7">
    <source>
        <dbReference type="ARBA" id="ARBA00022737"/>
    </source>
</evidence>
<keyword evidence="4" id="KW-0217">Developmental protein</keyword>
<dbReference type="Pfam" id="PF00536">
    <property type="entry name" value="SAM_1"/>
    <property type="match status" value="1"/>
</dbReference>
<feature type="region of interest" description="Disordered" evidence="15">
    <location>
        <begin position="1"/>
        <end position="87"/>
    </location>
</feature>
<evidence type="ECO:0000256" key="5">
    <source>
        <dbReference type="ARBA" id="ARBA00022490"/>
    </source>
</evidence>
<evidence type="ECO:0000256" key="4">
    <source>
        <dbReference type="ARBA" id="ARBA00022473"/>
    </source>
</evidence>
<dbReference type="PROSITE" id="PS50297">
    <property type="entry name" value="ANK_REP_REGION"/>
    <property type="match status" value="3"/>
</dbReference>
<dbReference type="FunCoup" id="A0A1S3K0T2">
    <property type="interactions" value="75"/>
</dbReference>
<dbReference type="InterPro" id="IPR013761">
    <property type="entry name" value="SAM/pointed_sf"/>
</dbReference>
<dbReference type="SUPFAM" id="SSF47769">
    <property type="entry name" value="SAM/Pointed domain"/>
    <property type="match status" value="1"/>
</dbReference>
<evidence type="ECO:0000256" key="15">
    <source>
        <dbReference type="SAM" id="MobiDB-lite"/>
    </source>
</evidence>
<evidence type="ECO:0000256" key="1">
    <source>
        <dbReference type="ARBA" id="ARBA00004496"/>
    </source>
</evidence>
<dbReference type="InterPro" id="IPR001660">
    <property type="entry name" value="SAM"/>
</dbReference>
<dbReference type="OrthoDB" id="448455at2759"/>
<dbReference type="GO" id="GO:0051321">
    <property type="term" value="P:meiotic cell cycle"/>
    <property type="evidence" value="ECO:0007669"/>
    <property type="project" value="UniProtKB-KW"/>
</dbReference>
<organism evidence="17 18">
    <name type="scientific">Lingula anatina</name>
    <name type="common">Brachiopod</name>
    <name type="synonym">Lingula unguis</name>
    <dbReference type="NCBI Taxonomy" id="7574"/>
    <lineage>
        <taxon>Eukaryota</taxon>
        <taxon>Metazoa</taxon>
        <taxon>Spiralia</taxon>
        <taxon>Lophotrochozoa</taxon>
        <taxon>Brachiopoda</taxon>
        <taxon>Linguliformea</taxon>
        <taxon>Lingulata</taxon>
        <taxon>Lingulida</taxon>
        <taxon>Linguloidea</taxon>
        <taxon>Lingulidae</taxon>
        <taxon>Lingula</taxon>
    </lineage>
</organism>
<dbReference type="InterPro" id="IPR042650">
    <property type="entry name" value="Asz1_SAM"/>
</dbReference>
<keyword evidence="12" id="KW-0469">Meiosis</keyword>
<accession>A0A1S3K0T2</accession>
<sequence length="542" mass="60519">MSTNFVPAGYDDEDDDFDEDGFELECDDGLKTSDSGIGDTGKHPQFEKIPNSVEQGTARFGFGPPPSQQNGFSFGRPDQESKTRRPRVVNDQGFCTSLDDYRSSVMRGNICAIVKYLDEGVDVDTVLKSGWTALMYASNNGHHKLVKLLLERGADPNYQRDLYTALMSACSSNSQEDDILACVTLLLEAGANVNCHDRNFTTPLIYAARAGRCKVVSKLIEYSADLNKQDTRGWTALVWAASKGLTAMMTLLLEAGADPNKKCSDGQKAVDIAYSQGHEQIVTILERVTDDKSSLSKFIPPPQSSGSPVMSKPPKGSTKDNQNFYQYGELELFLCGLELGNLIELFQEQQVTFTDLLKMTDRKLEQIGIKQMGIRKKILDGVHEVHKKDWEQGSLPTVQYSRQLSCTEAVAVLANLSKHADYIGCTVAYIKEQIKEDPKLLQAGQQGYGHQDMCKHTDKAIRNTQQLYTELNLLRESLAKVTEKEYQAPDLITTPNRKRKTKRLRRLAVGTLIVGSLLGICFWKRDSVLDWISNARDQLWTQ</sequence>
<evidence type="ECO:0000256" key="11">
    <source>
        <dbReference type="ARBA" id="ARBA00023158"/>
    </source>
</evidence>
<comment type="subunit">
    <text evidence="2">Interacts with DDX4, PIWIL1, RANBP9 and TDRD1.</text>
</comment>
<evidence type="ECO:0000256" key="6">
    <source>
        <dbReference type="ARBA" id="ARBA00022553"/>
    </source>
</evidence>
<keyword evidence="9" id="KW-0744">Spermatogenesis</keyword>
<protein>
    <recommendedName>
        <fullName evidence="3">Ankyrin repeat, SAM and basic leucine zipper domain-containing protein 1</fullName>
    </recommendedName>
    <alternativeName>
        <fullName evidence="13">Germ cell-specific ankyrin, SAM and basic leucine zipper domain-containing protein</fullName>
    </alternativeName>
</protein>
<evidence type="ECO:0000313" key="18">
    <source>
        <dbReference type="RefSeq" id="XP_013415979.1"/>
    </source>
</evidence>
<feature type="domain" description="SAM" evidence="16">
    <location>
        <begin position="325"/>
        <end position="388"/>
    </location>
</feature>
<evidence type="ECO:0000256" key="2">
    <source>
        <dbReference type="ARBA" id="ARBA00011479"/>
    </source>
</evidence>
<dbReference type="PANTHER" id="PTHR24157">
    <property type="entry name" value="ANKYRIN REPEAT, SAM AND BASIC LEUCINE ZIPPER DOMAIN-CONTAINING PROTEIN 1"/>
    <property type="match status" value="1"/>
</dbReference>
<evidence type="ECO:0000256" key="10">
    <source>
        <dbReference type="ARBA" id="ARBA00023043"/>
    </source>
</evidence>
<keyword evidence="10 14" id="KW-0040">ANK repeat</keyword>
<dbReference type="PROSITE" id="PS50088">
    <property type="entry name" value="ANK_REPEAT"/>
    <property type="match status" value="4"/>
</dbReference>
<dbReference type="GO" id="GO:0030154">
    <property type="term" value="P:cell differentiation"/>
    <property type="evidence" value="ECO:0007669"/>
    <property type="project" value="UniProtKB-KW"/>
</dbReference>
<keyword evidence="7" id="KW-0677">Repeat</keyword>
<dbReference type="RefSeq" id="XP_013415979.1">
    <property type="nucleotide sequence ID" value="XM_013560525.1"/>
</dbReference>
<dbReference type="SMART" id="SM00248">
    <property type="entry name" value="ANK"/>
    <property type="match status" value="5"/>
</dbReference>
<evidence type="ECO:0000256" key="8">
    <source>
        <dbReference type="ARBA" id="ARBA00022782"/>
    </source>
</evidence>
<evidence type="ECO:0000256" key="3">
    <source>
        <dbReference type="ARBA" id="ARBA00020117"/>
    </source>
</evidence>
<name>A0A1S3K0T2_LINAN</name>
<reference evidence="18" key="1">
    <citation type="submission" date="2025-08" db="UniProtKB">
        <authorList>
            <consortium name="RefSeq"/>
        </authorList>
    </citation>
    <scope>IDENTIFICATION</scope>
    <source>
        <tissue evidence="18">Gonads</tissue>
    </source>
</reference>
<dbReference type="SUPFAM" id="SSF48403">
    <property type="entry name" value="Ankyrin repeat"/>
    <property type="match status" value="1"/>
</dbReference>
<evidence type="ECO:0000259" key="16">
    <source>
        <dbReference type="PROSITE" id="PS50105"/>
    </source>
</evidence>
<comment type="subcellular location">
    <subcellularLocation>
        <location evidence="1">Cytoplasm</location>
    </subcellularLocation>
</comment>
<evidence type="ECO:0000256" key="9">
    <source>
        <dbReference type="ARBA" id="ARBA00022871"/>
    </source>
</evidence>
<feature type="repeat" description="ANK" evidence="14">
    <location>
        <begin position="232"/>
        <end position="264"/>
    </location>
</feature>
<dbReference type="Gene3D" id="1.10.150.50">
    <property type="entry name" value="Transcription Factor, Ets-1"/>
    <property type="match status" value="1"/>
</dbReference>
<evidence type="ECO:0000256" key="14">
    <source>
        <dbReference type="PROSITE-ProRule" id="PRU00023"/>
    </source>
</evidence>
<dbReference type="InParanoid" id="A0A1S3K0T2"/>
<dbReference type="InterPro" id="IPR002110">
    <property type="entry name" value="Ankyrin_rpt"/>
</dbReference>
<dbReference type="GO" id="GO:0031047">
    <property type="term" value="P:regulatory ncRNA-mediated gene silencing"/>
    <property type="evidence" value="ECO:0007669"/>
    <property type="project" value="UniProtKB-KW"/>
</dbReference>
<keyword evidence="8" id="KW-0221">Differentiation</keyword>
<dbReference type="GO" id="GO:0071546">
    <property type="term" value="C:pi-body"/>
    <property type="evidence" value="ECO:0007669"/>
    <property type="project" value="TreeGrafter"/>
</dbReference>
<keyword evidence="6" id="KW-0597">Phosphoprotein</keyword>
<keyword evidence="5" id="KW-0963">Cytoplasm</keyword>
<dbReference type="CDD" id="cd09521">
    <property type="entry name" value="SAM_ASZ1"/>
    <property type="match status" value="1"/>
</dbReference>
<dbReference type="PROSITE" id="PS50105">
    <property type="entry name" value="SAM_DOMAIN"/>
    <property type="match status" value="1"/>
</dbReference>
<evidence type="ECO:0000256" key="12">
    <source>
        <dbReference type="ARBA" id="ARBA00023254"/>
    </source>
</evidence>
<dbReference type="AlphaFoldDB" id="A0A1S3K0T2"/>
<dbReference type="STRING" id="7574.A0A1S3K0T2"/>
<dbReference type="GeneID" id="106177679"/>
<keyword evidence="17" id="KW-1185">Reference proteome</keyword>
<feature type="repeat" description="ANK" evidence="14">
    <location>
        <begin position="129"/>
        <end position="161"/>
    </location>
</feature>
<dbReference type="PANTHER" id="PTHR24157:SF3">
    <property type="entry name" value="ANKYRIN REPEAT, SAM AND BASIC LEUCINE ZIPPER DOMAIN-CONTAINING PROTEIN 1"/>
    <property type="match status" value="1"/>
</dbReference>
<dbReference type="Pfam" id="PF12796">
    <property type="entry name" value="Ank_2"/>
    <property type="match status" value="2"/>
</dbReference>
<evidence type="ECO:0000256" key="13">
    <source>
        <dbReference type="ARBA" id="ARBA00030354"/>
    </source>
</evidence>
<keyword evidence="11" id="KW-0943">RNA-mediated gene silencing</keyword>
<dbReference type="InterPro" id="IPR036770">
    <property type="entry name" value="Ankyrin_rpt-contain_sf"/>
</dbReference>
<dbReference type="KEGG" id="lak:106177679"/>
<evidence type="ECO:0000313" key="17">
    <source>
        <dbReference type="Proteomes" id="UP000085678"/>
    </source>
</evidence>
<dbReference type="Proteomes" id="UP000085678">
    <property type="component" value="Unplaced"/>
</dbReference>
<dbReference type="Gene3D" id="1.25.40.20">
    <property type="entry name" value="Ankyrin repeat-containing domain"/>
    <property type="match status" value="2"/>
</dbReference>
<feature type="region of interest" description="Disordered" evidence="15">
    <location>
        <begin position="293"/>
        <end position="320"/>
    </location>
</feature>
<dbReference type="GO" id="GO:0007283">
    <property type="term" value="P:spermatogenesis"/>
    <property type="evidence" value="ECO:0007669"/>
    <property type="project" value="UniProtKB-KW"/>
</dbReference>
<feature type="repeat" description="ANK" evidence="14">
    <location>
        <begin position="161"/>
        <end position="198"/>
    </location>
</feature>
<gene>
    <name evidence="18" type="primary">LOC106177679</name>
</gene>
<feature type="compositionally biased region" description="Acidic residues" evidence="15">
    <location>
        <begin position="10"/>
        <end position="27"/>
    </location>
</feature>